<evidence type="ECO:0000313" key="1">
    <source>
        <dbReference type="EMBL" id="PJZ28041.1"/>
    </source>
</evidence>
<reference evidence="1 2" key="1">
    <citation type="submission" date="2017-07" db="EMBL/GenBank/DDBJ databases">
        <title>Leptospira spp. isolated from tropical soils.</title>
        <authorList>
            <person name="Thibeaux R."/>
            <person name="Iraola G."/>
            <person name="Ferres I."/>
            <person name="Bierque E."/>
            <person name="Girault D."/>
            <person name="Soupe-Gilbert M.-E."/>
            <person name="Picardeau M."/>
            <person name="Goarant C."/>
        </authorList>
    </citation>
    <scope>NUCLEOTIDE SEQUENCE [LARGE SCALE GENOMIC DNA]</scope>
    <source>
        <strain evidence="1 2">JW2-C-B1</strain>
    </source>
</reference>
<keyword evidence="2" id="KW-1185">Reference proteome</keyword>
<comment type="caution">
    <text evidence="1">The sequence shown here is derived from an EMBL/GenBank/DDBJ whole genome shotgun (WGS) entry which is preliminary data.</text>
</comment>
<proteinExistence type="predicted"/>
<sequence length="129" mass="14829">MNGWHDLPSGGTVEIKAGIPFQVSDKGFWNLEETQILTEAATFTNTRLEWATAERSSRWKSASIWAPFKTPYEQRHWAFAKVLRAGCEKCGNEVGVRFHTSRLSEKVEWVCDKCWKRVTEIFSNESDSI</sequence>
<protein>
    <submittedName>
        <fullName evidence="1">Uncharacterized protein</fullName>
    </submittedName>
</protein>
<dbReference type="EMBL" id="NPDP01000051">
    <property type="protein sequence ID" value="PJZ28041.1"/>
    <property type="molecule type" value="Genomic_DNA"/>
</dbReference>
<evidence type="ECO:0000313" key="2">
    <source>
        <dbReference type="Proteomes" id="UP000231919"/>
    </source>
</evidence>
<gene>
    <name evidence="1" type="ORF">CH378_19920</name>
</gene>
<name>A0ABX4N3Z2_9LEPT</name>
<organism evidence="1 2">
    <name type="scientific">Leptospira kmetyi</name>
    <dbReference type="NCBI Taxonomy" id="408139"/>
    <lineage>
        <taxon>Bacteria</taxon>
        <taxon>Pseudomonadati</taxon>
        <taxon>Spirochaetota</taxon>
        <taxon>Spirochaetia</taxon>
        <taxon>Leptospirales</taxon>
        <taxon>Leptospiraceae</taxon>
        <taxon>Leptospira</taxon>
    </lineage>
</organism>
<accession>A0ABX4N3Z2</accession>
<dbReference type="Proteomes" id="UP000231919">
    <property type="component" value="Unassembled WGS sequence"/>
</dbReference>